<gene>
    <name evidence="1" type="ORF">CF651_08035</name>
</gene>
<organism evidence="1 2">
    <name type="scientific">Paenibacillus rigui</name>
    <dbReference type="NCBI Taxonomy" id="554312"/>
    <lineage>
        <taxon>Bacteria</taxon>
        <taxon>Bacillati</taxon>
        <taxon>Bacillota</taxon>
        <taxon>Bacilli</taxon>
        <taxon>Bacillales</taxon>
        <taxon>Paenibacillaceae</taxon>
        <taxon>Paenibacillus</taxon>
    </lineage>
</organism>
<dbReference type="AlphaFoldDB" id="A0A229UTV6"/>
<evidence type="ECO:0000313" key="2">
    <source>
        <dbReference type="Proteomes" id="UP000215509"/>
    </source>
</evidence>
<proteinExistence type="predicted"/>
<evidence type="ECO:0000313" key="1">
    <source>
        <dbReference type="EMBL" id="OXM86790.1"/>
    </source>
</evidence>
<reference evidence="1 2" key="1">
    <citation type="submission" date="2017-07" db="EMBL/GenBank/DDBJ databases">
        <title>Genome sequencing and assembly of Paenibacillus rigui.</title>
        <authorList>
            <person name="Mayilraj S."/>
        </authorList>
    </citation>
    <scope>NUCLEOTIDE SEQUENCE [LARGE SCALE GENOMIC DNA]</scope>
    <source>
        <strain evidence="1 2">JCM 16352</strain>
    </source>
</reference>
<dbReference type="EMBL" id="NMQW01000012">
    <property type="protein sequence ID" value="OXM86790.1"/>
    <property type="molecule type" value="Genomic_DNA"/>
</dbReference>
<sequence length="69" mass="8005">MAHGQNWKKSLISYVSKKKMLPVFLWEKHKAMALYFHNESDLSKGIGRIVSNSTRARRIIFDAKILISD</sequence>
<protein>
    <submittedName>
        <fullName evidence="1">Uncharacterized protein</fullName>
    </submittedName>
</protein>
<comment type="caution">
    <text evidence="1">The sequence shown here is derived from an EMBL/GenBank/DDBJ whole genome shotgun (WGS) entry which is preliminary data.</text>
</comment>
<keyword evidence="2" id="KW-1185">Reference proteome</keyword>
<dbReference type="Proteomes" id="UP000215509">
    <property type="component" value="Unassembled WGS sequence"/>
</dbReference>
<accession>A0A229UTV6</accession>
<name>A0A229UTV6_9BACL</name>